<name>A0A285UB84_9HYPH</name>
<proteinExistence type="predicted"/>
<protein>
    <submittedName>
        <fullName evidence="1">Uncharacterized protein</fullName>
    </submittedName>
</protein>
<reference evidence="1 2" key="1">
    <citation type="submission" date="2017-08" db="EMBL/GenBank/DDBJ databases">
        <authorList>
            <person name="de Groot N.N."/>
        </authorList>
    </citation>
    <scope>NUCLEOTIDE SEQUENCE [LARGE SCALE GENOMIC DNA]</scope>
    <source>
        <strain evidence="1 2">JC85</strain>
    </source>
</reference>
<evidence type="ECO:0000313" key="1">
    <source>
        <dbReference type="EMBL" id="SOC38947.1"/>
    </source>
</evidence>
<dbReference type="RefSeq" id="WP_097138676.1">
    <property type="nucleotide sequence ID" value="NZ_OBQD01000005.1"/>
</dbReference>
<dbReference type="AlphaFoldDB" id="A0A285UB84"/>
<dbReference type="OrthoDB" id="8368574at2"/>
<gene>
    <name evidence="1" type="ORF">SAMN05892877_105343</name>
</gene>
<keyword evidence="2" id="KW-1185">Reference proteome</keyword>
<dbReference type="EMBL" id="OBQD01000005">
    <property type="protein sequence ID" value="SOC38947.1"/>
    <property type="molecule type" value="Genomic_DNA"/>
</dbReference>
<accession>A0A285UB84</accession>
<sequence>MKEGEGPRPRYQWRKDKYADNLFAGYDGERPMGRIEAHQFGWWDWYMTFNHGLSGDPTVAKVNGLADTAREAAKACEDCYDAVISGTWPGITPEKLERLLADERYRKGRQLK</sequence>
<dbReference type="Proteomes" id="UP000219167">
    <property type="component" value="Unassembled WGS sequence"/>
</dbReference>
<evidence type="ECO:0000313" key="2">
    <source>
        <dbReference type="Proteomes" id="UP000219167"/>
    </source>
</evidence>
<organism evidence="1 2">
    <name type="scientific">Rhizobium subbaraonis</name>
    <dbReference type="NCBI Taxonomy" id="908946"/>
    <lineage>
        <taxon>Bacteria</taxon>
        <taxon>Pseudomonadati</taxon>
        <taxon>Pseudomonadota</taxon>
        <taxon>Alphaproteobacteria</taxon>
        <taxon>Hyphomicrobiales</taxon>
        <taxon>Rhizobiaceae</taxon>
        <taxon>Rhizobium/Agrobacterium group</taxon>
        <taxon>Rhizobium</taxon>
    </lineage>
</organism>